<feature type="domain" description="C2" evidence="13">
    <location>
        <begin position="91"/>
        <end position="121"/>
    </location>
</feature>
<dbReference type="Gene3D" id="3.30.1330.30">
    <property type="match status" value="1"/>
</dbReference>
<dbReference type="PANTHER" id="PTHR45933:SF22">
    <property type="entry name" value="PROTEIN C2-DOMAIN ABA-RELATED 6-RELATED"/>
    <property type="match status" value="1"/>
</dbReference>
<evidence type="ECO:0000256" key="9">
    <source>
        <dbReference type="ARBA" id="ARBA00023136"/>
    </source>
</evidence>
<dbReference type="InterPro" id="IPR029064">
    <property type="entry name" value="Ribosomal_eL30-like_sf"/>
</dbReference>
<dbReference type="AlphaFoldDB" id="A0A816SVT6"/>
<protein>
    <submittedName>
        <fullName evidence="14">(rape) hypothetical protein</fullName>
    </submittedName>
</protein>
<evidence type="ECO:0000256" key="6">
    <source>
        <dbReference type="ARBA" id="ARBA00022723"/>
    </source>
</evidence>
<accession>A0A816SVT6</accession>
<evidence type="ECO:0000256" key="2">
    <source>
        <dbReference type="ARBA" id="ARBA00004236"/>
    </source>
</evidence>
<dbReference type="Proteomes" id="UP001295469">
    <property type="component" value="Chromosome A06"/>
</dbReference>
<keyword evidence="6" id="KW-0479">Metal-binding</keyword>
<keyword evidence="8" id="KW-0446">Lipid-binding</keyword>
<evidence type="ECO:0000256" key="3">
    <source>
        <dbReference type="ARBA" id="ARBA00022468"/>
    </source>
</evidence>
<dbReference type="Pfam" id="PF00168">
    <property type="entry name" value="C2"/>
    <property type="match status" value="2"/>
</dbReference>
<evidence type="ECO:0000256" key="8">
    <source>
        <dbReference type="ARBA" id="ARBA00023121"/>
    </source>
</evidence>
<dbReference type="SUPFAM" id="SSF49562">
    <property type="entry name" value="C2 domain (Calcium/lipid-binding domain, CaLB)"/>
    <property type="match status" value="1"/>
</dbReference>
<dbReference type="InterPro" id="IPR044562">
    <property type="entry name" value="CAR1-11"/>
</dbReference>
<comment type="similarity">
    <text evidence="11">Belongs to the plant CAR protein family.</text>
</comment>
<comment type="subcellular location">
    <subcellularLocation>
        <location evidence="2">Cell membrane</location>
    </subcellularLocation>
    <subcellularLocation>
        <location evidence="1">Nucleus</location>
    </subcellularLocation>
</comment>
<dbReference type="GO" id="GO:0005886">
    <property type="term" value="C:plasma membrane"/>
    <property type="evidence" value="ECO:0007669"/>
    <property type="project" value="UniProtKB-SubCell"/>
</dbReference>
<dbReference type="EMBL" id="HG994360">
    <property type="protein sequence ID" value="CAF2085300.1"/>
    <property type="molecule type" value="Genomic_DNA"/>
</dbReference>
<evidence type="ECO:0000256" key="1">
    <source>
        <dbReference type="ARBA" id="ARBA00004123"/>
    </source>
</evidence>
<feature type="domain" description="C2" evidence="13">
    <location>
        <begin position="124"/>
        <end position="145"/>
    </location>
</feature>
<dbReference type="InterPro" id="IPR035892">
    <property type="entry name" value="C2_domain_sf"/>
</dbReference>
<reference evidence="14" key="1">
    <citation type="submission" date="2021-01" db="EMBL/GenBank/DDBJ databases">
        <authorList>
            <consortium name="Genoscope - CEA"/>
            <person name="William W."/>
        </authorList>
    </citation>
    <scope>NUCLEOTIDE SEQUENCE</scope>
</reference>
<keyword evidence="7" id="KW-0106">Calcium</keyword>
<evidence type="ECO:0000256" key="7">
    <source>
        <dbReference type="ARBA" id="ARBA00022837"/>
    </source>
</evidence>
<dbReference type="GO" id="GO:0046872">
    <property type="term" value="F:metal ion binding"/>
    <property type="evidence" value="ECO:0007669"/>
    <property type="project" value="UniProtKB-KW"/>
</dbReference>
<organism evidence="14">
    <name type="scientific">Brassica napus</name>
    <name type="common">Rape</name>
    <dbReference type="NCBI Taxonomy" id="3708"/>
    <lineage>
        <taxon>Eukaryota</taxon>
        <taxon>Viridiplantae</taxon>
        <taxon>Streptophyta</taxon>
        <taxon>Embryophyta</taxon>
        <taxon>Tracheophyta</taxon>
        <taxon>Spermatophyta</taxon>
        <taxon>Magnoliopsida</taxon>
        <taxon>eudicotyledons</taxon>
        <taxon>Gunneridae</taxon>
        <taxon>Pentapetalae</taxon>
        <taxon>rosids</taxon>
        <taxon>malvids</taxon>
        <taxon>Brassicales</taxon>
        <taxon>Brassicaceae</taxon>
        <taxon>Brassiceae</taxon>
        <taxon>Brassica</taxon>
    </lineage>
</organism>
<keyword evidence="12" id="KW-0732">Signal</keyword>
<keyword evidence="9" id="KW-0472">Membrane</keyword>
<gene>
    <name evidence="14" type="ORF">DARMORV10_A06P19670.1</name>
</gene>
<evidence type="ECO:0000256" key="12">
    <source>
        <dbReference type="SAM" id="SignalP"/>
    </source>
</evidence>
<feature type="chain" id="PRO_5032427412" evidence="12">
    <location>
        <begin position="17"/>
        <end position="208"/>
    </location>
</feature>
<keyword evidence="3" id="KW-0343">GTPase activation</keyword>
<name>A0A816SVT6_BRANA</name>
<keyword evidence="10" id="KW-0539">Nucleus</keyword>
<evidence type="ECO:0000256" key="10">
    <source>
        <dbReference type="ARBA" id="ARBA00023242"/>
    </source>
</evidence>
<dbReference type="GO" id="GO:0005634">
    <property type="term" value="C:nucleus"/>
    <property type="evidence" value="ECO:0007669"/>
    <property type="project" value="UniProtKB-SubCell"/>
</dbReference>
<evidence type="ECO:0000256" key="11">
    <source>
        <dbReference type="ARBA" id="ARBA00024037"/>
    </source>
</evidence>
<dbReference type="SMR" id="A0A816SVT6"/>
<keyword evidence="5" id="KW-0938">Abscisic acid signaling pathway</keyword>
<proteinExistence type="inferred from homology"/>
<dbReference type="GO" id="GO:0005096">
    <property type="term" value="F:GTPase activator activity"/>
    <property type="evidence" value="ECO:0007669"/>
    <property type="project" value="UniProtKB-KW"/>
</dbReference>
<evidence type="ECO:0000313" key="14">
    <source>
        <dbReference type="EMBL" id="CAF2085300.1"/>
    </source>
</evidence>
<dbReference type="InterPro" id="IPR000008">
    <property type="entry name" value="C2_dom"/>
</dbReference>
<evidence type="ECO:0000256" key="5">
    <source>
        <dbReference type="ARBA" id="ARBA00022682"/>
    </source>
</evidence>
<evidence type="ECO:0000256" key="4">
    <source>
        <dbReference type="ARBA" id="ARBA00022475"/>
    </source>
</evidence>
<dbReference type="GO" id="GO:0008289">
    <property type="term" value="F:lipid binding"/>
    <property type="evidence" value="ECO:0007669"/>
    <property type="project" value="UniProtKB-KW"/>
</dbReference>
<keyword evidence="4" id="KW-1003">Cell membrane</keyword>
<dbReference type="GO" id="GO:0009738">
    <property type="term" value="P:abscisic acid-activated signaling pathway"/>
    <property type="evidence" value="ECO:0007669"/>
    <property type="project" value="UniProtKB-KW"/>
</dbReference>
<sequence length="208" mass="23337">MPRVSMSLSLLSLVDSLPLRFFSASLSTTIMMMIDVLRRSGTDVKVAPVENQVGVDAFHGIKMVADALLSDVFDLIMPRCRKRLKMEELAGLLRIQVKKGINLARRDSRSSNPFVVITMGTQIVYDKDTFTSHDKMGDAQIDIKLFLEVHKLGLQELPDGTVIKRANFIDKYEEYMKKWGGGIMGSKSQAKTKAKERVLAKEAAQRMN</sequence>
<feature type="signal peptide" evidence="12">
    <location>
        <begin position="1"/>
        <end position="16"/>
    </location>
</feature>
<dbReference type="PANTHER" id="PTHR45933">
    <property type="entry name" value="PROTEIN C2-DOMAIN ABA-RELATED 4"/>
    <property type="match status" value="1"/>
</dbReference>
<evidence type="ECO:0000259" key="13">
    <source>
        <dbReference type="Pfam" id="PF00168"/>
    </source>
</evidence>